<feature type="transmembrane region" description="Helical" evidence="5">
    <location>
        <begin position="44"/>
        <end position="67"/>
    </location>
</feature>
<reference evidence="8" key="1">
    <citation type="submission" date="2016-10" db="EMBL/GenBank/DDBJ databases">
        <authorList>
            <person name="Varghese N."/>
            <person name="Submissions S."/>
        </authorList>
    </citation>
    <scope>NUCLEOTIDE SEQUENCE [LARGE SCALE GENOMIC DNA]</scope>
    <source>
        <strain evidence="8">DSM 44260</strain>
    </source>
</reference>
<evidence type="ECO:0000256" key="2">
    <source>
        <dbReference type="ARBA" id="ARBA00022692"/>
    </source>
</evidence>
<dbReference type="InterPro" id="IPR012340">
    <property type="entry name" value="NA-bd_OB-fold"/>
</dbReference>
<sequence>MAALIWLVGGLLLIAAEVLSGDFVLVMLGVAGLFGAGTEALFGAPVLSFVVFTVVSLGLTTVARPVLRRRLGGAHVRDNVAALVGERAVVVARVDEHGGRVKLRGQEWSARTLDATQVLEPGSSVTVMEIAGATAVVWADQ</sequence>
<keyword evidence="4 5" id="KW-0472">Membrane</keyword>
<dbReference type="Proteomes" id="UP000199051">
    <property type="component" value="Unassembled WGS sequence"/>
</dbReference>
<accession>A0A1H9XI55</accession>
<dbReference type="PANTHER" id="PTHR33507:SF3">
    <property type="entry name" value="INNER MEMBRANE PROTEIN YBBJ"/>
    <property type="match status" value="1"/>
</dbReference>
<dbReference type="InterPro" id="IPR052165">
    <property type="entry name" value="Membrane_assoc_protease"/>
</dbReference>
<keyword evidence="2 5" id="KW-0812">Transmembrane</keyword>
<keyword evidence="7" id="KW-0378">Hydrolase</keyword>
<dbReference type="RefSeq" id="WP_092785855.1">
    <property type="nucleotide sequence ID" value="NZ_FOGI01000015.1"/>
</dbReference>
<dbReference type="SUPFAM" id="SSF141322">
    <property type="entry name" value="NfeD domain-like"/>
    <property type="match status" value="1"/>
</dbReference>
<dbReference type="PANTHER" id="PTHR33507">
    <property type="entry name" value="INNER MEMBRANE PROTEIN YBBJ"/>
    <property type="match status" value="1"/>
</dbReference>
<name>A0A1H9XI55_9PSEU</name>
<gene>
    <name evidence="7" type="ORF">SAMN04487818_115160</name>
</gene>
<evidence type="ECO:0000256" key="1">
    <source>
        <dbReference type="ARBA" id="ARBA00004141"/>
    </source>
</evidence>
<dbReference type="InterPro" id="IPR002810">
    <property type="entry name" value="NfeD-like_C"/>
</dbReference>
<keyword evidence="3 5" id="KW-1133">Transmembrane helix</keyword>
<evidence type="ECO:0000256" key="3">
    <source>
        <dbReference type="ARBA" id="ARBA00022989"/>
    </source>
</evidence>
<dbReference type="Pfam" id="PF01957">
    <property type="entry name" value="NfeD"/>
    <property type="match status" value="1"/>
</dbReference>
<protein>
    <submittedName>
        <fullName evidence="7">Membrane protein implicated in regulation of membrane protease activity</fullName>
    </submittedName>
</protein>
<proteinExistence type="predicted"/>
<dbReference type="GO" id="GO:0006508">
    <property type="term" value="P:proteolysis"/>
    <property type="evidence" value="ECO:0007669"/>
    <property type="project" value="UniProtKB-KW"/>
</dbReference>
<evidence type="ECO:0000256" key="5">
    <source>
        <dbReference type="SAM" id="Phobius"/>
    </source>
</evidence>
<feature type="domain" description="NfeD-like C-terminal" evidence="6">
    <location>
        <begin position="81"/>
        <end position="138"/>
    </location>
</feature>
<dbReference type="EMBL" id="FOGI01000015">
    <property type="protein sequence ID" value="SES45835.1"/>
    <property type="molecule type" value="Genomic_DNA"/>
</dbReference>
<keyword evidence="8" id="KW-1185">Reference proteome</keyword>
<dbReference type="AlphaFoldDB" id="A0A1H9XI55"/>
<organism evidence="7 8">
    <name type="scientific">Actinokineospora terrae</name>
    <dbReference type="NCBI Taxonomy" id="155974"/>
    <lineage>
        <taxon>Bacteria</taxon>
        <taxon>Bacillati</taxon>
        <taxon>Actinomycetota</taxon>
        <taxon>Actinomycetes</taxon>
        <taxon>Pseudonocardiales</taxon>
        <taxon>Pseudonocardiaceae</taxon>
        <taxon>Actinokineospora</taxon>
    </lineage>
</organism>
<evidence type="ECO:0000313" key="7">
    <source>
        <dbReference type="EMBL" id="SES45835.1"/>
    </source>
</evidence>
<keyword evidence="7" id="KW-0645">Protease</keyword>
<dbReference type="GO" id="GO:0008233">
    <property type="term" value="F:peptidase activity"/>
    <property type="evidence" value="ECO:0007669"/>
    <property type="project" value="UniProtKB-KW"/>
</dbReference>
<dbReference type="STRING" id="155974.SAMN04487818_115160"/>
<evidence type="ECO:0000313" key="8">
    <source>
        <dbReference type="Proteomes" id="UP000199051"/>
    </source>
</evidence>
<evidence type="ECO:0000259" key="6">
    <source>
        <dbReference type="Pfam" id="PF01957"/>
    </source>
</evidence>
<dbReference type="Gene3D" id="2.40.50.140">
    <property type="entry name" value="Nucleic acid-binding proteins"/>
    <property type="match status" value="1"/>
</dbReference>
<comment type="subcellular location">
    <subcellularLocation>
        <location evidence="1">Membrane</location>
        <topology evidence="1">Multi-pass membrane protein</topology>
    </subcellularLocation>
</comment>
<dbReference type="GO" id="GO:0005886">
    <property type="term" value="C:plasma membrane"/>
    <property type="evidence" value="ECO:0007669"/>
    <property type="project" value="TreeGrafter"/>
</dbReference>
<evidence type="ECO:0000256" key="4">
    <source>
        <dbReference type="ARBA" id="ARBA00023136"/>
    </source>
</evidence>